<keyword evidence="2" id="KW-0378">Hydrolase</keyword>
<dbReference type="PROSITE" id="PS00126">
    <property type="entry name" value="PDEASE_I_1"/>
    <property type="match status" value="1"/>
</dbReference>
<dbReference type="GO" id="GO:0004114">
    <property type="term" value="F:3',5'-cyclic-nucleotide phosphodiesterase activity"/>
    <property type="evidence" value="ECO:0007669"/>
    <property type="project" value="InterPro"/>
</dbReference>
<dbReference type="GO" id="GO:0007165">
    <property type="term" value="P:signal transduction"/>
    <property type="evidence" value="ECO:0007669"/>
    <property type="project" value="InterPro"/>
</dbReference>
<evidence type="ECO:0000313" key="4">
    <source>
        <dbReference type="EMBL" id="KAK9838824.1"/>
    </source>
</evidence>
<dbReference type="InterPro" id="IPR036971">
    <property type="entry name" value="PDEase_catalytic_dom_sf"/>
</dbReference>
<dbReference type="PANTHER" id="PTHR11347">
    <property type="entry name" value="CYCLIC NUCLEOTIDE PHOSPHODIESTERASE"/>
    <property type="match status" value="1"/>
</dbReference>
<proteinExistence type="predicted"/>
<dbReference type="Gene3D" id="1.10.1300.10">
    <property type="entry name" value="3'5'-cyclic nucleotide phosphodiesterase, catalytic domain"/>
    <property type="match status" value="2"/>
</dbReference>
<feature type="domain" description="PDEase" evidence="3">
    <location>
        <begin position="23"/>
        <end position="306"/>
    </location>
</feature>
<evidence type="ECO:0000259" key="3">
    <source>
        <dbReference type="PROSITE" id="PS51845"/>
    </source>
</evidence>
<reference evidence="4 5" key="1">
    <citation type="journal article" date="2024" name="Nat. Commun.">
        <title>Phylogenomics reveals the evolutionary origins of lichenization in chlorophyte algae.</title>
        <authorList>
            <person name="Puginier C."/>
            <person name="Libourel C."/>
            <person name="Otte J."/>
            <person name="Skaloud P."/>
            <person name="Haon M."/>
            <person name="Grisel S."/>
            <person name="Petersen M."/>
            <person name="Berrin J.G."/>
            <person name="Delaux P.M."/>
            <person name="Dal Grande F."/>
            <person name="Keller J."/>
        </authorList>
    </citation>
    <scope>NUCLEOTIDE SEQUENCE [LARGE SCALE GENOMIC DNA]</scope>
    <source>
        <strain evidence="4 5">SAG 2145</strain>
    </source>
</reference>
<dbReference type="InterPro" id="IPR023174">
    <property type="entry name" value="PDEase_CS"/>
</dbReference>
<evidence type="ECO:0000313" key="5">
    <source>
        <dbReference type="Proteomes" id="UP001438707"/>
    </source>
</evidence>
<dbReference type="EMBL" id="JALJOS010000005">
    <property type="protein sequence ID" value="KAK9838824.1"/>
    <property type="molecule type" value="Genomic_DNA"/>
</dbReference>
<dbReference type="Pfam" id="PF00233">
    <property type="entry name" value="PDEase_I"/>
    <property type="match status" value="1"/>
</dbReference>
<keyword evidence="1" id="KW-0479">Metal-binding</keyword>
<gene>
    <name evidence="4" type="ORF">WJX74_003960</name>
</gene>
<keyword evidence="5" id="KW-1185">Reference proteome</keyword>
<protein>
    <recommendedName>
        <fullName evidence="3">PDEase domain-containing protein</fullName>
    </recommendedName>
</protein>
<name>A0AAW1RYL3_9CHLO</name>
<dbReference type="AlphaFoldDB" id="A0AAW1RYL3"/>
<dbReference type="PROSITE" id="PS51845">
    <property type="entry name" value="PDEASE_I_2"/>
    <property type="match status" value="1"/>
</dbReference>
<dbReference type="GO" id="GO:0046872">
    <property type="term" value="F:metal ion binding"/>
    <property type="evidence" value="ECO:0007669"/>
    <property type="project" value="UniProtKB-KW"/>
</dbReference>
<dbReference type="SUPFAM" id="SSF109604">
    <property type="entry name" value="HD-domain/PDEase-like"/>
    <property type="match status" value="1"/>
</dbReference>
<accession>A0AAW1RYL3</accession>
<dbReference type="InterPro" id="IPR002073">
    <property type="entry name" value="PDEase_catalytic_dom"/>
</dbReference>
<evidence type="ECO:0000256" key="2">
    <source>
        <dbReference type="ARBA" id="ARBA00022801"/>
    </source>
</evidence>
<sequence length="314" mass="35166">MNATHDLVSGNLSVISEQQIATSVVPINNIVEWLLQDTGTIFSFNVFELAEATSNRPLSVLGFYMLKGSGLVSQLALNEERLARLLMKIEAGYLDNPYHSCIHAAGVLQSTHLLAQNAICHDYAHPGVTNDFLIKSKHQLATVYNDTSPVENMHVSSMFRVLYGKENLHFAEHLNVDSRNLLRASSIDLILGTDMKKHFSMLSRFQMALKVADIAHLSAPTQVHKRWTAQLTEEFFQQGDRERALNMSILMDRSNSAGMVKSQLGFLEIVALPMVREYVNLIPSAQPILDGILINYDYWHSLHSTELEAYAEPA</sequence>
<organism evidence="4 5">
    <name type="scientific">Apatococcus lobatus</name>
    <dbReference type="NCBI Taxonomy" id="904363"/>
    <lineage>
        <taxon>Eukaryota</taxon>
        <taxon>Viridiplantae</taxon>
        <taxon>Chlorophyta</taxon>
        <taxon>core chlorophytes</taxon>
        <taxon>Trebouxiophyceae</taxon>
        <taxon>Chlorellales</taxon>
        <taxon>Chlorellaceae</taxon>
        <taxon>Apatococcus</taxon>
    </lineage>
</organism>
<dbReference type="Proteomes" id="UP001438707">
    <property type="component" value="Unassembled WGS sequence"/>
</dbReference>
<comment type="caution">
    <text evidence="4">The sequence shown here is derived from an EMBL/GenBank/DDBJ whole genome shotgun (WGS) entry which is preliminary data.</text>
</comment>
<evidence type="ECO:0000256" key="1">
    <source>
        <dbReference type="ARBA" id="ARBA00022723"/>
    </source>
</evidence>